<comment type="caution">
    <text evidence="1">The sequence shown here is derived from an EMBL/GenBank/DDBJ whole genome shotgun (WGS) entry which is preliminary data.</text>
</comment>
<protein>
    <submittedName>
        <fullName evidence="1">Uncharacterized protein</fullName>
    </submittedName>
</protein>
<proteinExistence type="predicted"/>
<dbReference type="PANTHER" id="PTHR46366">
    <property type="entry name" value="PRO-APOPTOTIC SERINE PROTEASE NMA111"/>
    <property type="match status" value="1"/>
</dbReference>
<name>A0ABQ7VG29_SOLTU</name>
<dbReference type="PANTHER" id="PTHR46366:SF1">
    <property type="entry name" value="PDZ DOMAIN-CONTAINING PROTEIN C1685.05"/>
    <property type="match status" value="1"/>
</dbReference>
<sequence length="227" mass="25253">MDDHFCRFFCWCQCSKTPIESYSSCPAVSSNGEFSPSAEDWRKALDKVVPAVIVLRTNACQAFNTEAAGASYATGFVDFLYGLSSNTGNTGKMRPSSNVTKMISSDILTDKRSMVLSGGYEDDEDHGEWFLYRGNPRMVSFTRSNSVAFNCKIFVTSLSLPDASLRHSPKPHTLIPHLGMCCPPVSGGSRQEFAVRPHNNIQKKHLEHKGIPFLIQVILCQHYFLSQ</sequence>
<keyword evidence="2" id="KW-1185">Reference proteome</keyword>
<dbReference type="InterPro" id="IPR015947">
    <property type="entry name" value="PUA-like_sf"/>
</dbReference>
<evidence type="ECO:0000313" key="1">
    <source>
        <dbReference type="EMBL" id="KAH0762946.1"/>
    </source>
</evidence>
<dbReference type="Proteomes" id="UP000826656">
    <property type="component" value="Unassembled WGS sequence"/>
</dbReference>
<organism evidence="1 2">
    <name type="scientific">Solanum tuberosum</name>
    <name type="common">Potato</name>
    <dbReference type="NCBI Taxonomy" id="4113"/>
    <lineage>
        <taxon>Eukaryota</taxon>
        <taxon>Viridiplantae</taxon>
        <taxon>Streptophyta</taxon>
        <taxon>Embryophyta</taxon>
        <taxon>Tracheophyta</taxon>
        <taxon>Spermatophyta</taxon>
        <taxon>Magnoliopsida</taxon>
        <taxon>eudicotyledons</taxon>
        <taxon>Gunneridae</taxon>
        <taxon>Pentapetalae</taxon>
        <taxon>asterids</taxon>
        <taxon>lamiids</taxon>
        <taxon>Solanales</taxon>
        <taxon>Solanaceae</taxon>
        <taxon>Solanoideae</taxon>
        <taxon>Solaneae</taxon>
        <taxon>Solanum</taxon>
    </lineage>
</organism>
<dbReference type="Gene3D" id="2.30.280.10">
    <property type="entry name" value="SRA-YDG"/>
    <property type="match status" value="1"/>
</dbReference>
<reference evidence="1 2" key="1">
    <citation type="journal article" date="2021" name="bioRxiv">
        <title>Chromosome-scale and haplotype-resolved genome assembly of a tetraploid potato cultivar.</title>
        <authorList>
            <person name="Sun H."/>
            <person name="Jiao W.-B."/>
            <person name="Krause K."/>
            <person name="Campoy J.A."/>
            <person name="Goel M."/>
            <person name="Folz-Donahue K."/>
            <person name="Kukat C."/>
            <person name="Huettel B."/>
            <person name="Schneeberger K."/>
        </authorList>
    </citation>
    <scope>NUCLEOTIDE SEQUENCE [LARGE SCALE GENOMIC DNA]</scope>
    <source>
        <strain evidence="1">SolTubOtavaFocal</strain>
        <tissue evidence="1">Leaves</tissue>
    </source>
</reference>
<accession>A0ABQ7VG29</accession>
<evidence type="ECO:0000313" key="2">
    <source>
        <dbReference type="Proteomes" id="UP000826656"/>
    </source>
</evidence>
<gene>
    <name evidence="1" type="ORF">KY290_019019</name>
</gene>
<dbReference type="EMBL" id="JAIVGD010000013">
    <property type="protein sequence ID" value="KAH0762946.1"/>
    <property type="molecule type" value="Genomic_DNA"/>
</dbReference>
<dbReference type="SUPFAM" id="SSF88697">
    <property type="entry name" value="PUA domain-like"/>
    <property type="match status" value="1"/>
</dbReference>
<dbReference type="InterPro" id="IPR036987">
    <property type="entry name" value="SRA-YDG_sf"/>
</dbReference>